<sequence>MDKEQYVELGFCVKPHGIKGGFTFNLSNVEDSVLGKKSKILLTPRDRGSSLSPEGEFFTIKSIAFGNKVITYLEEVTDRNKVEDLIPFNISVSRDDFPSLDEDEFYLSDLVGLDVLEEESMEPYGKVSDFYDNTAQVVLVVKGSGKRVLELPFIEEFFPTINIEENYITMKIPDYIEGRK</sequence>
<gene>
    <name evidence="5 8" type="primary">rimM</name>
    <name evidence="8" type="ordered locus">BMS_1897</name>
</gene>
<dbReference type="InterPro" id="IPR009000">
    <property type="entry name" value="Transl_B-barrel_sf"/>
</dbReference>
<evidence type="ECO:0000256" key="5">
    <source>
        <dbReference type="HAMAP-Rule" id="MF_00014"/>
    </source>
</evidence>
<dbReference type="OrthoDB" id="9783509at2"/>
<keyword evidence="3 5" id="KW-0698">rRNA processing</keyword>
<dbReference type="SUPFAM" id="SSF50447">
    <property type="entry name" value="Translation proteins"/>
    <property type="match status" value="1"/>
</dbReference>
<name>E1X2E9_HALMS</name>
<dbReference type="Gene3D" id="2.40.30.60">
    <property type="entry name" value="RimM"/>
    <property type="match status" value="1"/>
</dbReference>
<dbReference type="Proteomes" id="UP000008963">
    <property type="component" value="Chromosome"/>
</dbReference>
<dbReference type="RefSeq" id="WP_014244497.1">
    <property type="nucleotide sequence ID" value="NC_016620.1"/>
</dbReference>
<dbReference type="PANTHER" id="PTHR33692">
    <property type="entry name" value="RIBOSOME MATURATION FACTOR RIMM"/>
    <property type="match status" value="1"/>
</dbReference>
<evidence type="ECO:0000313" key="9">
    <source>
        <dbReference type="Proteomes" id="UP000008963"/>
    </source>
</evidence>
<dbReference type="KEGG" id="bmx:BMS_1897"/>
<evidence type="ECO:0000256" key="3">
    <source>
        <dbReference type="ARBA" id="ARBA00022552"/>
    </source>
</evidence>
<dbReference type="GO" id="GO:0043022">
    <property type="term" value="F:ribosome binding"/>
    <property type="evidence" value="ECO:0007669"/>
    <property type="project" value="InterPro"/>
</dbReference>
<evidence type="ECO:0000259" key="6">
    <source>
        <dbReference type="Pfam" id="PF01782"/>
    </source>
</evidence>
<evidence type="ECO:0000313" key="8">
    <source>
        <dbReference type="EMBL" id="CBW26716.1"/>
    </source>
</evidence>
<feature type="domain" description="Ribosome maturation factor RimM PRC barrel" evidence="7">
    <location>
        <begin position="108"/>
        <end position="174"/>
    </location>
</feature>
<accession>E1X2E9</accession>
<dbReference type="AlphaFoldDB" id="E1X2E9"/>
<dbReference type="STRING" id="862908.BMS_1897"/>
<organism evidence="8 9">
    <name type="scientific">Halobacteriovorax marinus (strain ATCC BAA-682 / DSM 15412 / SJ)</name>
    <name type="common">Bacteriovorax marinus</name>
    <dbReference type="NCBI Taxonomy" id="862908"/>
    <lineage>
        <taxon>Bacteria</taxon>
        <taxon>Pseudomonadati</taxon>
        <taxon>Bdellovibrionota</taxon>
        <taxon>Bacteriovoracia</taxon>
        <taxon>Bacteriovoracales</taxon>
        <taxon>Halobacteriovoraceae</taxon>
        <taxon>Halobacteriovorax</taxon>
    </lineage>
</organism>
<dbReference type="HOGENOM" id="CLU_077636_3_0_7"/>
<comment type="similarity">
    <text evidence="5">Belongs to the RimM family.</text>
</comment>
<dbReference type="PATRIC" id="fig|862908.3.peg.1801"/>
<dbReference type="GO" id="GO:0042274">
    <property type="term" value="P:ribosomal small subunit biogenesis"/>
    <property type="evidence" value="ECO:0007669"/>
    <property type="project" value="UniProtKB-UniRule"/>
</dbReference>
<dbReference type="NCBIfam" id="TIGR02273">
    <property type="entry name" value="16S_RimM"/>
    <property type="match status" value="1"/>
</dbReference>
<dbReference type="Pfam" id="PF24986">
    <property type="entry name" value="PRC_RimM"/>
    <property type="match status" value="1"/>
</dbReference>
<evidence type="ECO:0000256" key="2">
    <source>
        <dbReference type="ARBA" id="ARBA00022517"/>
    </source>
</evidence>
<comment type="subunit">
    <text evidence="5">Binds ribosomal protein uS19.</text>
</comment>
<dbReference type="Gene3D" id="2.30.30.240">
    <property type="entry name" value="PRC-barrel domain"/>
    <property type="match status" value="1"/>
</dbReference>
<keyword evidence="4 5" id="KW-0143">Chaperone</keyword>
<dbReference type="HAMAP" id="MF_00014">
    <property type="entry name" value="Ribosome_mat_RimM"/>
    <property type="match status" value="1"/>
</dbReference>
<dbReference type="PANTHER" id="PTHR33692:SF1">
    <property type="entry name" value="RIBOSOME MATURATION FACTOR RIMM"/>
    <property type="match status" value="1"/>
</dbReference>
<dbReference type="GO" id="GO:0005840">
    <property type="term" value="C:ribosome"/>
    <property type="evidence" value="ECO:0007669"/>
    <property type="project" value="InterPro"/>
</dbReference>
<comment type="domain">
    <text evidence="5">The PRC barrel domain binds ribosomal protein uS19.</text>
</comment>
<evidence type="ECO:0000256" key="1">
    <source>
        <dbReference type="ARBA" id="ARBA00022490"/>
    </source>
</evidence>
<keyword evidence="1 5" id="KW-0963">Cytoplasm</keyword>
<dbReference type="Pfam" id="PF01782">
    <property type="entry name" value="RimM"/>
    <property type="match status" value="1"/>
</dbReference>
<evidence type="ECO:0000256" key="4">
    <source>
        <dbReference type="ARBA" id="ARBA00023186"/>
    </source>
</evidence>
<keyword evidence="9" id="KW-1185">Reference proteome</keyword>
<feature type="domain" description="RimM N-terminal" evidence="6">
    <location>
        <begin position="9"/>
        <end position="96"/>
    </location>
</feature>
<dbReference type="EMBL" id="FQ312005">
    <property type="protein sequence ID" value="CBW26716.1"/>
    <property type="molecule type" value="Genomic_DNA"/>
</dbReference>
<dbReference type="InterPro" id="IPR011033">
    <property type="entry name" value="PRC_barrel-like_sf"/>
</dbReference>
<comment type="function">
    <text evidence="5">An accessory protein needed during the final step in the assembly of 30S ribosomal subunit, possibly for assembly of the head region. Essential for efficient processing of 16S rRNA. May be needed both before and after RbfA during the maturation of 16S rRNA. It has affinity for free ribosomal 30S subunits but not for 70S ribosomes.</text>
</comment>
<evidence type="ECO:0000259" key="7">
    <source>
        <dbReference type="Pfam" id="PF24986"/>
    </source>
</evidence>
<dbReference type="InterPro" id="IPR011961">
    <property type="entry name" value="RimM"/>
</dbReference>
<keyword evidence="2 5" id="KW-0690">Ribosome biogenesis</keyword>
<dbReference type="InterPro" id="IPR002676">
    <property type="entry name" value="RimM_N"/>
</dbReference>
<dbReference type="InterPro" id="IPR036976">
    <property type="entry name" value="RimM_N_sf"/>
</dbReference>
<proteinExistence type="inferred from homology"/>
<dbReference type="eggNOG" id="COG0806">
    <property type="taxonomic scope" value="Bacteria"/>
</dbReference>
<dbReference type="InterPro" id="IPR056792">
    <property type="entry name" value="PRC_RimM"/>
</dbReference>
<protein>
    <recommendedName>
        <fullName evidence="5">Ribosome maturation factor RimM</fullName>
    </recommendedName>
</protein>
<dbReference type="GO" id="GO:0006364">
    <property type="term" value="P:rRNA processing"/>
    <property type="evidence" value="ECO:0007669"/>
    <property type="project" value="UniProtKB-UniRule"/>
</dbReference>
<dbReference type="GO" id="GO:0005737">
    <property type="term" value="C:cytoplasm"/>
    <property type="evidence" value="ECO:0007669"/>
    <property type="project" value="UniProtKB-SubCell"/>
</dbReference>
<comment type="subcellular location">
    <subcellularLocation>
        <location evidence="5">Cytoplasm</location>
    </subcellularLocation>
</comment>
<reference evidence="9" key="1">
    <citation type="journal article" date="2013" name="ISME J.">
        <title>A small predatory core genome in the divergent marine Bacteriovorax marinus SJ and the terrestrial Bdellovibrio bacteriovorus.</title>
        <authorList>
            <person name="Crossman L.C."/>
            <person name="Chen H."/>
            <person name="Cerdeno-Tarraga A.M."/>
            <person name="Brooks K."/>
            <person name="Quail M.A."/>
            <person name="Pineiro S.A."/>
            <person name="Hobley L."/>
            <person name="Sockett R.E."/>
            <person name="Bentley S.D."/>
            <person name="Parkhill J."/>
            <person name="Williams H.N."/>
            <person name="Stine O.C."/>
        </authorList>
    </citation>
    <scope>NUCLEOTIDE SEQUENCE [LARGE SCALE GENOMIC DNA]</scope>
    <source>
        <strain evidence="9">ATCC BAA-682 / DSM 15412 / SJ</strain>
    </source>
</reference>
<dbReference type="SUPFAM" id="SSF50346">
    <property type="entry name" value="PRC-barrel domain"/>
    <property type="match status" value="1"/>
</dbReference>